<accession>A0ABQ4BQ45</accession>
<name>A0ABQ4BQ45_9ACTN</name>
<organism evidence="1 2">
    <name type="scientific">Actinoplanes palleronii</name>
    <dbReference type="NCBI Taxonomy" id="113570"/>
    <lineage>
        <taxon>Bacteria</taxon>
        <taxon>Bacillati</taxon>
        <taxon>Actinomycetota</taxon>
        <taxon>Actinomycetes</taxon>
        <taxon>Micromonosporales</taxon>
        <taxon>Micromonosporaceae</taxon>
        <taxon>Actinoplanes</taxon>
    </lineage>
</organism>
<dbReference type="Proteomes" id="UP000624709">
    <property type="component" value="Unassembled WGS sequence"/>
</dbReference>
<comment type="caution">
    <text evidence="1">The sequence shown here is derived from an EMBL/GenBank/DDBJ whole genome shotgun (WGS) entry which is preliminary data.</text>
</comment>
<proteinExistence type="predicted"/>
<reference evidence="1 2" key="1">
    <citation type="submission" date="2021-01" db="EMBL/GenBank/DDBJ databases">
        <title>Whole genome shotgun sequence of Actinoplanes palleronii NBRC 14916.</title>
        <authorList>
            <person name="Komaki H."/>
            <person name="Tamura T."/>
        </authorList>
    </citation>
    <scope>NUCLEOTIDE SEQUENCE [LARGE SCALE GENOMIC DNA]</scope>
    <source>
        <strain evidence="1 2">NBRC 14916</strain>
    </source>
</reference>
<keyword evidence="2" id="KW-1185">Reference proteome</keyword>
<evidence type="ECO:0000313" key="1">
    <source>
        <dbReference type="EMBL" id="GIE72355.1"/>
    </source>
</evidence>
<evidence type="ECO:0000313" key="2">
    <source>
        <dbReference type="Proteomes" id="UP000624709"/>
    </source>
</evidence>
<protein>
    <submittedName>
        <fullName evidence="1">Uncharacterized protein</fullName>
    </submittedName>
</protein>
<dbReference type="EMBL" id="BOMS01000142">
    <property type="protein sequence ID" value="GIE72355.1"/>
    <property type="molecule type" value="Genomic_DNA"/>
</dbReference>
<sequence length="82" mass="8187">MDVVTFRDGTGCGGCATCGFAAYQRVDVGGDHDAGVPEQILKCLVVEQPAAVGAQDADGVLAESDGAAPGVALTGPRLLAQR</sequence>
<gene>
    <name evidence="1" type="ORF">Apa02nite_084630</name>
</gene>